<evidence type="ECO:0000256" key="13">
    <source>
        <dbReference type="SAM" id="Phobius"/>
    </source>
</evidence>
<keyword evidence="4" id="KW-0633">Potassium transport</keyword>
<dbReference type="Proteomes" id="UP000254924">
    <property type="component" value="Unassembled WGS sequence"/>
</dbReference>
<organism evidence="14 15">
    <name type="scientific">Streptococcus hyointestinalis</name>
    <dbReference type="NCBI Taxonomy" id="1337"/>
    <lineage>
        <taxon>Bacteria</taxon>
        <taxon>Bacillati</taxon>
        <taxon>Bacillota</taxon>
        <taxon>Bacilli</taxon>
        <taxon>Lactobacillales</taxon>
        <taxon>Streptococcaceae</taxon>
        <taxon>Streptococcus</taxon>
    </lineage>
</organism>
<accession>A0A380KBP3</accession>
<keyword evidence="15" id="KW-1185">Reference proteome</keyword>
<comment type="catalytic activity">
    <reaction evidence="12">
        <text>K(+)(in) = K(+)(out)</text>
        <dbReference type="Rhea" id="RHEA:29463"/>
        <dbReference type="ChEBI" id="CHEBI:29103"/>
    </reaction>
</comment>
<dbReference type="GO" id="GO:0015252">
    <property type="term" value="F:proton channel activity"/>
    <property type="evidence" value="ECO:0007669"/>
    <property type="project" value="InterPro"/>
</dbReference>
<evidence type="ECO:0000256" key="8">
    <source>
        <dbReference type="ARBA" id="ARBA00022989"/>
    </source>
</evidence>
<reference evidence="14 15" key="1">
    <citation type="submission" date="2018-06" db="EMBL/GenBank/DDBJ databases">
        <authorList>
            <consortium name="Pathogen Informatics"/>
            <person name="Doyle S."/>
        </authorList>
    </citation>
    <scope>NUCLEOTIDE SEQUENCE [LARGE SCALE GENOMIC DNA]</scope>
    <source>
        <strain evidence="14 15">NCTC12224</strain>
    </source>
</reference>
<evidence type="ECO:0000256" key="10">
    <source>
        <dbReference type="ARBA" id="ARBA00023136"/>
    </source>
</evidence>
<feature type="transmembrane region" description="Helical" evidence="13">
    <location>
        <begin position="152"/>
        <end position="183"/>
    </location>
</feature>
<dbReference type="GO" id="GO:0005267">
    <property type="term" value="F:potassium channel activity"/>
    <property type="evidence" value="ECO:0007669"/>
    <property type="project" value="UniProtKB-KW"/>
</dbReference>
<evidence type="ECO:0000256" key="9">
    <source>
        <dbReference type="ARBA" id="ARBA00023065"/>
    </source>
</evidence>
<evidence type="ECO:0000256" key="5">
    <source>
        <dbReference type="ARBA" id="ARBA00022692"/>
    </source>
</evidence>
<protein>
    <submittedName>
        <fullName evidence="14">Membrane protein</fullName>
    </submittedName>
</protein>
<dbReference type="Pfam" id="PF06736">
    <property type="entry name" value="TMEM175"/>
    <property type="match status" value="1"/>
</dbReference>
<dbReference type="GO" id="GO:0016020">
    <property type="term" value="C:membrane"/>
    <property type="evidence" value="ECO:0007669"/>
    <property type="project" value="UniProtKB-SubCell"/>
</dbReference>
<keyword evidence="5 13" id="KW-0812">Transmembrane</keyword>
<evidence type="ECO:0000256" key="6">
    <source>
        <dbReference type="ARBA" id="ARBA00022826"/>
    </source>
</evidence>
<keyword evidence="6" id="KW-0631">Potassium channel</keyword>
<dbReference type="InterPro" id="IPR010617">
    <property type="entry name" value="TMEM175-like"/>
</dbReference>
<sequence length="189" mass="21849">MNKERLVAFTDAVLAIIMTILVLELEKPEHISWQGFWDLRMNFLAYTISFFWLGTMWVNMHHSWDGVKQINNKLVWISILLLFFASFFPYVTSIVASDFYNPVGQAVYGIVVLLVTFTNVWMYDELAKMPIHHDEDQKIIVSHNDKVMALDIIIKVIGLLLTLTLLPSAMMWSVFITALVLIIPRSIKD</sequence>
<evidence type="ECO:0000313" key="15">
    <source>
        <dbReference type="Proteomes" id="UP000254924"/>
    </source>
</evidence>
<dbReference type="AlphaFoldDB" id="A0A380KBP3"/>
<evidence type="ECO:0000256" key="3">
    <source>
        <dbReference type="ARBA" id="ARBA00022448"/>
    </source>
</evidence>
<keyword evidence="7" id="KW-0630">Potassium</keyword>
<feature type="transmembrane region" description="Helical" evidence="13">
    <location>
        <begin position="74"/>
        <end position="96"/>
    </location>
</feature>
<evidence type="ECO:0000256" key="12">
    <source>
        <dbReference type="ARBA" id="ARBA00034430"/>
    </source>
</evidence>
<keyword evidence="10 13" id="KW-0472">Membrane</keyword>
<evidence type="ECO:0000313" key="14">
    <source>
        <dbReference type="EMBL" id="SUN61697.1"/>
    </source>
</evidence>
<feature type="transmembrane region" description="Helical" evidence="13">
    <location>
        <begin position="6"/>
        <end position="23"/>
    </location>
</feature>
<evidence type="ECO:0000256" key="4">
    <source>
        <dbReference type="ARBA" id="ARBA00022538"/>
    </source>
</evidence>
<comment type="subcellular location">
    <subcellularLocation>
        <location evidence="1">Membrane</location>
        <topology evidence="1">Multi-pass membrane protein</topology>
    </subcellularLocation>
</comment>
<feature type="transmembrane region" description="Helical" evidence="13">
    <location>
        <begin position="43"/>
        <end position="62"/>
    </location>
</feature>
<keyword evidence="11" id="KW-0407">Ion channel</keyword>
<proteinExistence type="inferred from homology"/>
<gene>
    <name evidence="14" type="ORF">NCTC12224_01563</name>
</gene>
<evidence type="ECO:0000256" key="1">
    <source>
        <dbReference type="ARBA" id="ARBA00004141"/>
    </source>
</evidence>
<keyword evidence="3" id="KW-0813">Transport</keyword>
<feature type="transmembrane region" description="Helical" evidence="13">
    <location>
        <begin position="103"/>
        <end position="123"/>
    </location>
</feature>
<evidence type="ECO:0000256" key="11">
    <source>
        <dbReference type="ARBA" id="ARBA00023303"/>
    </source>
</evidence>
<keyword evidence="8 13" id="KW-1133">Transmembrane helix</keyword>
<keyword evidence="9" id="KW-0406">Ion transport</keyword>
<evidence type="ECO:0000256" key="7">
    <source>
        <dbReference type="ARBA" id="ARBA00022958"/>
    </source>
</evidence>
<name>A0A380KBP3_9STRE</name>
<dbReference type="OrthoDB" id="7626281at2"/>
<dbReference type="EMBL" id="UHFN01000007">
    <property type="protein sequence ID" value="SUN61697.1"/>
    <property type="molecule type" value="Genomic_DNA"/>
</dbReference>
<evidence type="ECO:0000256" key="2">
    <source>
        <dbReference type="ARBA" id="ARBA00006920"/>
    </source>
</evidence>
<comment type="similarity">
    <text evidence="2">Belongs to the TMEM175 family.</text>
</comment>